<protein>
    <recommendedName>
        <fullName evidence="1">Thioredoxin-like fold domain-containing protein</fullName>
    </recommendedName>
</protein>
<feature type="domain" description="Thioredoxin-like fold" evidence="1">
    <location>
        <begin position="80"/>
        <end position="169"/>
    </location>
</feature>
<dbReference type="HOGENOM" id="CLU_093809_0_0_3"/>
<evidence type="ECO:0000313" key="2">
    <source>
        <dbReference type="EMBL" id="KEI69293.1"/>
    </source>
</evidence>
<dbReference type="PATRIC" id="fig|388467.6.peg.4611"/>
<name>A0A073CNG8_PLAA1</name>
<accession>A0A073CNG8</accession>
<dbReference type="InterPro" id="IPR048069">
    <property type="entry name" value="Thylak_slr1796"/>
</dbReference>
<dbReference type="NCBIfam" id="NF038096">
    <property type="entry name" value="thylak_slr1796"/>
    <property type="match status" value="1"/>
</dbReference>
<dbReference type="Pfam" id="PF13098">
    <property type="entry name" value="Thioredoxin_2"/>
    <property type="match status" value="1"/>
</dbReference>
<sequence>MRLTRWHSPQFNVRQPCFQGFRGFKTLLTTLVIICVFFLTITPSALAGLDDDRFDGNIFALYAGNGSLVPPRVTLTESMNQGRPSLLVFFLDDSKDCKKFVTTVSELQRFYGREADFIPVNVDTLLPDAKNSPQEPGYYYKGYVPQTVLINQSGKIVLDKPGQVSFETVDDGFRQVFDLLPRNESVELRRRSFNEFNTELVPTQK</sequence>
<dbReference type="Proteomes" id="UP000027395">
    <property type="component" value="Chromosome"/>
</dbReference>
<gene>
    <name evidence="2" type="ORF">A19Y_4674</name>
</gene>
<reference evidence="2 3" key="1">
    <citation type="journal article" date="2014" name="Appl. Environ. Microbiol.">
        <title>Elucidation of insertion elements encoded on plasmids and in vitro construction of shuttle vectors from the toxic cyanobacterium Planktothrix.</title>
        <authorList>
            <person name="Christiansen G."/>
            <person name="Goesmann A."/>
            <person name="Kurmayer R."/>
        </authorList>
    </citation>
    <scope>NUCLEOTIDE SEQUENCE [LARGE SCALE GENOMIC DNA]</scope>
    <source>
        <strain evidence="2 3">NIVA-CYA 126/8</strain>
    </source>
</reference>
<evidence type="ECO:0000259" key="1">
    <source>
        <dbReference type="Pfam" id="PF13098"/>
    </source>
</evidence>
<keyword evidence="3" id="KW-1185">Reference proteome</keyword>
<dbReference type="InterPro" id="IPR012336">
    <property type="entry name" value="Thioredoxin-like_fold"/>
</dbReference>
<dbReference type="Gene3D" id="3.40.30.10">
    <property type="entry name" value="Glutaredoxin"/>
    <property type="match status" value="1"/>
</dbReference>
<organism evidence="2 3">
    <name type="scientific">Planktothrix agardhii (strain NIVA-CYA 126/8)</name>
    <dbReference type="NCBI Taxonomy" id="388467"/>
    <lineage>
        <taxon>Bacteria</taxon>
        <taxon>Bacillati</taxon>
        <taxon>Cyanobacteriota</taxon>
        <taxon>Cyanophyceae</taxon>
        <taxon>Oscillatoriophycideae</taxon>
        <taxon>Oscillatoriales</taxon>
        <taxon>Microcoleaceae</taxon>
        <taxon>Planktothrix</taxon>
    </lineage>
</organism>
<dbReference type="InterPro" id="IPR036249">
    <property type="entry name" value="Thioredoxin-like_sf"/>
</dbReference>
<dbReference type="EMBL" id="CM002803">
    <property type="protein sequence ID" value="KEI69293.1"/>
    <property type="molecule type" value="Genomic_DNA"/>
</dbReference>
<dbReference type="AlphaFoldDB" id="A0A073CNG8"/>
<proteinExistence type="predicted"/>
<dbReference type="STRING" id="388467.A19Y_4674"/>
<dbReference type="SUPFAM" id="SSF52833">
    <property type="entry name" value="Thioredoxin-like"/>
    <property type="match status" value="1"/>
</dbReference>
<dbReference type="eggNOG" id="COG0526">
    <property type="taxonomic scope" value="Bacteria"/>
</dbReference>
<evidence type="ECO:0000313" key="3">
    <source>
        <dbReference type="Proteomes" id="UP000027395"/>
    </source>
</evidence>